<dbReference type="AlphaFoldDB" id="C3XH25"/>
<dbReference type="Proteomes" id="UP000005085">
    <property type="component" value="Unassembled WGS sequence"/>
</dbReference>
<evidence type="ECO:0000313" key="2">
    <source>
        <dbReference type="Proteomes" id="UP000005085"/>
    </source>
</evidence>
<reference evidence="1 2" key="1">
    <citation type="journal article" date="2014" name="Genome Announc.">
        <title>Draft genome sequences of six enterohepatic helicobacter species isolated from humans and one from rhesus macaques.</title>
        <authorList>
            <person name="Shen Z."/>
            <person name="Sheh A."/>
            <person name="Young S.K."/>
            <person name="Abouelliel A."/>
            <person name="Ward D.V."/>
            <person name="Earl A.M."/>
            <person name="Fox J.G."/>
        </authorList>
    </citation>
    <scope>NUCLEOTIDE SEQUENCE [LARGE SCALE GENOMIC DNA]</scope>
    <source>
        <strain evidence="1 2">ATCC 43879</strain>
    </source>
</reference>
<comment type="caution">
    <text evidence="1">The sequence shown here is derived from an EMBL/GenBank/DDBJ whole genome shotgun (WGS) entry which is preliminary data.</text>
</comment>
<keyword evidence="2" id="KW-1185">Reference proteome</keyword>
<evidence type="ECO:0008006" key="3">
    <source>
        <dbReference type="Google" id="ProtNLM"/>
    </source>
</evidence>
<evidence type="ECO:0000313" key="1">
    <source>
        <dbReference type="EMBL" id="EEO24314.1"/>
    </source>
</evidence>
<organism evidence="1 2">
    <name type="scientific">Helicobacter bilis ATCC 43879</name>
    <dbReference type="NCBI Taxonomy" id="613026"/>
    <lineage>
        <taxon>Bacteria</taxon>
        <taxon>Pseudomonadati</taxon>
        <taxon>Campylobacterota</taxon>
        <taxon>Epsilonproteobacteria</taxon>
        <taxon>Campylobacterales</taxon>
        <taxon>Helicobacteraceae</taxon>
        <taxon>Helicobacter</taxon>
    </lineage>
</organism>
<accession>C3XH25</accession>
<gene>
    <name evidence="1" type="ORF">HRAG_01371</name>
</gene>
<protein>
    <recommendedName>
        <fullName evidence="3">Type I restriction modification DNA specificity domain-containing protein</fullName>
    </recommendedName>
</protein>
<sequence>MLDSIQELESKLDFDLLANHTDPTTYPTNSATCHTEPLGEVSTNTESNPVILSEANNLNTQSSKDISPTAQYDKLINTANLKTLLDSLPTPPKQGWERVKLKQAAFYPQDRIEITLLTSQNYVGVDNLLQDKKGKREAGFVLDGTGTTNAYNKNDILIGNIRPYLKKNGLQMSMVAQIMMLWLCVQKRRKLNLNFYTTF</sequence>
<dbReference type="HOGENOM" id="CLU_1370554_0_0_7"/>
<proteinExistence type="predicted"/>
<dbReference type="OrthoDB" id="9811611at2"/>
<name>C3XH25_9HELI</name>
<dbReference type="EMBL" id="ACDN02000023">
    <property type="protein sequence ID" value="EEO24314.1"/>
    <property type="molecule type" value="Genomic_DNA"/>
</dbReference>